<evidence type="ECO:0000256" key="2">
    <source>
        <dbReference type="SAM" id="MobiDB-lite"/>
    </source>
</evidence>
<organism evidence="3 4">
    <name type="scientific">Karstenula rhodostoma CBS 690.94</name>
    <dbReference type="NCBI Taxonomy" id="1392251"/>
    <lineage>
        <taxon>Eukaryota</taxon>
        <taxon>Fungi</taxon>
        <taxon>Dikarya</taxon>
        <taxon>Ascomycota</taxon>
        <taxon>Pezizomycotina</taxon>
        <taxon>Dothideomycetes</taxon>
        <taxon>Pleosporomycetidae</taxon>
        <taxon>Pleosporales</taxon>
        <taxon>Massarineae</taxon>
        <taxon>Didymosphaeriaceae</taxon>
        <taxon>Karstenula</taxon>
    </lineage>
</organism>
<feature type="compositionally biased region" description="Basic residues" evidence="2">
    <location>
        <begin position="23"/>
        <end position="56"/>
    </location>
</feature>
<comment type="caution">
    <text evidence="3">The sequence shown here is derived from an EMBL/GenBank/DDBJ whole genome shotgun (WGS) entry which is preliminary data.</text>
</comment>
<keyword evidence="4" id="KW-1185">Reference proteome</keyword>
<feature type="region of interest" description="Disordered" evidence="2">
    <location>
        <begin position="206"/>
        <end position="228"/>
    </location>
</feature>
<feature type="compositionally biased region" description="Polar residues" evidence="2">
    <location>
        <begin position="75"/>
        <end position="98"/>
    </location>
</feature>
<dbReference type="OrthoDB" id="3800164at2759"/>
<name>A0A9P4PJR4_9PLEO</name>
<reference evidence="3" key="1">
    <citation type="journal article" date="2020" name="Stud. Mycol.">
        <title>101 Dothideomycetes genomes: a test case for predicting lifestyles and emergence of pathogens.</title>
        <authorList>
            <person name="Haridas S."/>
            <person name="Albert R."/>
            <person name="Binder M."/>
            <person name="Bloem J."/>
            <person name="Labutti K."/>
            <person name="Salamov A."/>
            <person name="Andreopoulos B."/>
            <person name="Baker S."/>
            <person name="Barry K."/>
            <person name="Bills G."/>
            <person name="Bluhm B."/>
            <person name="Cannon C."/>
            <person name="Castanera R."/>
            <person name="Culley D."/>
            <person name="Daum C."/>
            <person name="Ezra D."/>
            <person name="Gonzalez J."/>
            <person name="Henrissat B."/>
            <person name="Kuo A."/>
            <person name="Liang C."/>
            <person name="Lipzen A."/>
            <person name="Lutzoni F."/>
            <person name="Magnuson J."/>
            <person name="Mondo S."/>
            <person name="Nolan M."/>
            <person name="Ohm R."/>
            <person name="Pangilinan J."/>
            <person name="Park H.-J."/>
            <person name="Ramirez L."/>
            <person name="Alfaro M."/>
            <person name="Sun H."/>
            <person name="Tritt A."/>
            <person name="Yoshinaga Y."/>
            <person name="Zwiers L.-H."/>
            <person name="Turgeon B."/>
            <person name="Goodwin S."/>
            <person name="Spatafora J."/>
            <person name="Crous P."/>
            <person name="Grigoriev I."/>
        </authorList>
    </citation>
    <scope>NUCLEOTIDE SEQUENCE</scope>
    <source>
        <strain evidence="3">CBS 690.94</strain>
    </source>
</reference>
<evidence type="ECO:0000313" key="3">
    <source>
        <dbReference type="EMBL" id="KAF2444146.1"/>
    </source>
</evidence>
<keyword evidence="1" id="KW-0175">Coiled coil</keyword>
<evidence type="ECO:0000256" key="1">
    <source>
        <dbReference type="SAM" id="Coils"/>
    </source>
</evidence>
<sequence length="278" mass="31114">MAPIGKMPTLNVPKTMTLSLSKVTKKSSSKKTSVKNAARKKVPAKKTQTSKKTKTAKKPDSKQLELPQSFRATKKPTSQAPKKPQKTSFARNTLLSDPSTMTPKEIVVIERHEKELAAQKKEFMRQKKAAEKRAQEIASKGYFYKGRWTRIEHKPDFIIKAEAGEEEMAGRPIKVEENGSSAWAVAASDAGRAADGMVTIQDLLAERPRDQDRASTTNENRRYRGCGPDITKSFDRQYPLISEMVENWMLDEEDDAGSLCDFVTADEWVDGDDMDLDG</sequence>
<dbReference type="EMBL" id="MU001501">
    <property type="protein sequence ID" value="KAF2444146.1"/>
    <property type="molecule type" value="Genomic_DNA"/>
</dbReference>
<dbReference type="Proteomes" id="UP000799764">
    <property type="component" value="Unassembled WGS sequence"/>
</dbReference>
<proteinExistence type="predicted"/>
<gene>
    <name evidence="3" type="ORF">P171DRAFT_521525</name>
</gene>
<protein>
    <submittedName>
        <fullName evidence="3">Uncharacterized protein</fullName>
    </submittedName>
</protein>
<feature type="region of interest" description="Disordered" evidence="2">
    <location>
        <begin position="1"/>
        <end position="98"/>
    </location>
</feature>
<feature type="coiled-coil region" evidence="1">
    <location>
        <begin position="109"/>
        <end position="140"/>
    </location>
</feature>
<evidence type="ECO:0000313" key="4">
    <source>
        <dbReference type="Proteomes" id="UP000799764"/>
    </source>
</evidence>
<accession>A0A9P4PJR4</accession>
<dbReference type="AlphaFoldDB" id="A0A9P4PJR4"/>